<dbReference type="InterPro" id="IPR011258">
    <property type="entry name" value="BPG-indep_PGM_N"/>
</dbReference>
<evidence type="ECO:0000259" key="11">
    <source>
        <dbReference type="Pfam" id="PF06415"/>
    </source>
</evidence>
<evidence type="ECO:0000256" key="3">
    <source>
        <dbReference type="ARBA" id="ARBA00004798"/>
    </source>
</evidence>
<dbReference type="GO" id="GO:0005829">
    <property type="term" value="C:cytosol"/>
    <property type="evidence" value="ECO:0007669"/>
    <property type="project" value="TreeGrafter"/>
</dbReference>
<dbReference type="GO" id="GO:0006007">
    <property type="term" value="P:glucose catabolic process"/>
    <property type="evidence" value="ECO:0007669"/>
    <property type="project" value="InterPro"/>
</dbReference>
<comment type="cofactor">
    <cofactor evidence="2">
        <name>Mn(2+)</name>
        <dbReference type="ChEBI" id="CHEBI:29035"/>
    </cofactor>
</comment>
<dbReference type="NCBIfam" id="TIGR01307">
    <property type="entry name" value="pgm_bpd_ind"/>
    <property type="match status" value="1"/>
</dbReference>
<keyword evidence="5" id="KW-0479">Metal-binding</keyword>
<keyword evidence="7" id="KW-0464">Manganese</keyword>
<proteinExistence type="inferred from homology"/>
<sequence length="281" mass="29800">MLPTVIADYAGMKDGDGVLFANFRADRARELTRALLEPGFDAFPRQSPALVRGLALTEYSREHNAFMDVMFPPEALTNILGEVLSRAGLTQLRLAETEKYAHVTFFFNGGEERAFPGEERILVPSPRVATYDLQPEMSAPEVTTQLVTAIESGRFDVIIVNYANGDMVGHTGILEAAMRAVSTVDAGLGRVVEAVKAAGGTMLVTADHGNAEMMRDPVTGEPHTAHTVGKVDLLLVNGPAGATLAEGRLADIAPTLLALLGLPQPAEMTGRSLLGGHPVGG</sequence>
<dbReference type="EC" id="5.4.2.12" evidence="9"/>
<dbReference type="GO" id="GO:0030145">
    <property type="term" value="F:manganese ion binding"/>
    <property type="evidence" value="ECO:0007669"/>
    <property type="project" value="InterPro"/>
</dbReference>
<keyword evidence="6" id="KW-0324">Glycolysis</keyword>
<evidence type="ECO:0000256" key="5">
    <source>
        <dbReference type="ARBA" id="ARBA00022723"/>
    </source>
</evidence>
<dbReference type="SUPFAM" id="SSF53649">
    <property type="entry name" value="Alkaline phosphatase-like"/>
    <property type="match status" value="1"/>
</dbReference>
<evidence type="ECO:0000259" key="10">
    <source>
        <dbReference type="Pfam" id="PF01676"/>
    </source>
</evidence>
<dbReference type="Pfam" id="PF06415">
    <property type="entry name" value="iPGM_N"/>
    <property type="match status" value="1"/>
</dbReference>
<keyword evidence="13" id="KW-1185">Reference proteome</keyword>
<comment type="similarity">
    <text evidence="4">Belongs to the BPG-independent phosphoglycerate mutase family.</text>
</comment>
<evidence type="ECO:0000313" key="12">
    <source>
        <dbReference type="EMBL" id="CCG08689.1"/>
    </source>
</evidence>
<dbReference type="HOGENOM" id="CLU_026099_0_1_5"/>
<feature type="domain" description="Metalloenzyme" evidence="10">
    <location>
        <begin position="70"/>
        <end position="263"/>
    </location>
</feature>
<gene>
    <name evidence="12" type="ORF">RSPPHO_02063</name>
</gene>
<dbReference type="InterPro" id="IPR017850">
    <property type="entry name" value="Alkaline_phosphatase_core_sf"/>
</dbReference>
<comment type="catalytic activity">
    <reaction evidence="1">
        <text>(2R)-2-phosphoglycerate = (2R)-3-phosphoglycerate</text>
        <dbReference type="Rhea" id="RHEA:15901"/>
        <dbReference type="ChEBI" id="CHEBI:58272"/>
        <dbReference type="ChEBI" id="CHEBI:58289"/>
        <dbReference type="EC" id="5.4.2.12"/>
    </reaction>
</comment>
<dbReference type="EMBL" id="HE663493">
    <property type="protein sequence ID" value="CCG08689.1"/>
    <property type="molecule type" value="Genomic_DNA"/>
</dbReference>
<evidence type="ECO:0000256" key="2">
    <source>
        <dbReference type="ARBA" id="ARBA00001936"/>
    </source>
</evidence>
<feature type="domain" description="BPG-independent PGAM N-terminal" evidence="11">
    <location>
        <begin position="3"/>
        <end position="60"/>
    </location>
</feature>
<name>H6SL24_PARPM</name>
<dbReference type="Gene3D" id="3.40.1450.10">
    <property type="entry name" value="BPG-independent phosphoglycerate mutase, domain B"/>
    <property type="match status" value="1"/>
</dbReference>
<evidence type="ECO:0000256" key="8">
    <source>
        <dbReference type="ARBA" id="ARBA00023235"/>
    </source>
</evidence>
<dbReference type="AlphaFoldDB" id="H6SL24"/>
<accession>H6SL24</accession>
<dbReference type="UniPathway" id="UPA00109">
    <property type="reaction ID" value="UER00186"/>
</dbReference>
<evidence type="ECO:0000313" key="13">
    <source>
        <dbReference type="Proteomes" id="UP000033220"/>
    </source>
</evidence>
<evidence type="ECO:0000256" key="1">
    <source>
        <dbReference type="ARBA" id="ARBA00000370"/>
    </source>
</evidence>
<dbReference type="PATRIC" id="fig|1150469.3.peg.2326"/>
<keyword evidence="8 12" id="KW-0413">Isomerase</keyword>
<dbReference type="Pfam" id="PF01676">
    <property type="entry name" value="Metalloenzyme"/>
    <property type="match status" value="1"/>
</dbReference>
<dbReference type="PANTHER" id="PTHR31637">
    <property type="entry name" value="2,3-BISPHOSPHOGLYCERATE-INDEPENDENT PHOSPHOGLYCERATE MUTASE"/>
    <property type="match status" value="1"/>
</dbReference>
<evidence type="ECO:0000256" key="9">
    <source>
        <dbReference type="NCBIfam" id="TIGR01307"/>
    </source>
</evidence>
<protein>
    <recommendedName>
        <fullName evidence="9">2,3-bisphosphoglycerate-independent phosphoglycerate mutase</fullName>
        <ecNumber evidence="9">5.4.2.12</ecNumber>
    </recommendedName>
</protein>
<dbReference type="SUPFAM" id="SSF64158">
    <property type="entry name" value="2,3-Bisphosphoglycerate-independent phosphoglycerate mutase, substrate-binding domain"/>
    <property type="match status" value="1"/>
</dbReference>
<evidence type="ECO:0000256" key="7">
    <source>
        <dbReference type="ARBA" id="ARBA00023211"/>
    </source>
</evidence>
<dbReference type="PANTHER" id="PTHR31637:SF0">
    <property type="entry name" value="2,3-BISPHOSPHOGLYCERATE-INDEPENDENT PHOSPHOGLYCERATE MUTASE"/>
    <property type="match status" value="1"/>
</dbReference>
<dbReference type="Gene3D" id="3.40.720.10">
    <property type="entry name" value="Alkaline Phosphatase, subunit A"/>
    <property type="match status" value="1"/>
</dbReference>
<comment type="pathway">
    <text evidence="3">Carbohydrate degradation; glycolysis; pyruvate from D-glyceraldehyde 3-phosphate: step 3/5.</text>
</comment>
<dbReference type="eggNOG" id="COG0696">
    <property type="taxonomic scope" value="Bacteria"/>
</dbReference>
<organism evidence="12 13">
    <name type="scientific">Pararhodospirillum photometricum DSM 122</name>
    <dbReference type="NCBI Taxonomy" id="1150469"/>
    <lineage>
        <taxon>Bacteria</taxon>
        <taxon>Pseudomonadati</taxon>
        <taxon>Pseudomonadota</taxon>
        <taxon>Alphaproteobacteria</taxon>
        <taxon>Rhodospirillales</taxon>
        <taxon>Rhodospirillaceae</taxon>
        <taxon>Pararhodospirillum</taxon>
    </lineage>
</organism>
<reference evidence="12 13" key="1">
    <citation type="submission" date="2012-02" db="EMBL/GenBank/DDBJ databases">
        <title>Shotgun genome sequence of Phaeospirillum photometricum DSM 122.</title>
        <authorList>
            <person name="Duquesne K."/>
            <person name="Sturgis J."/>
        </authorList>
    </citation>
    <scope>NUCLEOTIDE SEQUENCE [LARGE SCALE GENOMIC DNA]</scope>
    <source>
        <strain evidence="13">DSM122</strain>
    </source>
</reference>
<dbReference type="KEGG" id="rpm:RSPPHO_02063"/>
<evidence type="ECO:0000256" key="4">
    <source>
        <dbReference type="ARBA" id="ARBA00008819"/>
    </source>
</evidence>
<dbReference type="InterPro" id="IPR036646">
    <property type="entry name" value="PGAM_B_sf"/>
</dbReference>
<dbReference type="GO" id="GO:0006096">
    <property type="term" value="P:glycolytic process"/>
    <property type="evidence" value="ECO:0007669"/>
    <property type="project" value="UniProtKB-UniRule"/>
</dbReference>
<dbReference type="InterPro" id="IPR006124">
    <property type="entry name" value="Metalloenzyme"/>
</dbReference>
<dbReference type="InterPro" id="IPR005995">
    <property type="entry name" value="Pgm_bpd_ind"/>
</dbReference>
<dbReference type="GO" id="GO:0004619">
    <property type="term" value="F:phosphoglycerate mutase activity"/>
    <property type="evidence" value="ECO:0007669"/>
    <property type="project" value="UniProtKB-UniRule"/>
</dbReference>
<evidence type="ECO:0000256" key="6">
    <source>
        <dbReference type="ARBA" id="ARBA00023152"/>
    </source>
</evidence>
<dbReference type="Proteomes" id="UP000033220">
    <property type="component" value="Chromosome DSM 122"/>
</dbReference>
<dbReference type="STRING" id="1150469.RSPPHO_02063"/>